<gene>
    <name evidence="2" type="ORF">BOX24_05460</name>
</gene>
<dbReference type="EMBL" id="MPOJ01000010">
    <property type="protein sequence ID" value="OOH72836.1"/>
    <property type="molecule type" value="Genomic_DNA"/>
</dbReference>
<evidence type="ECO:0000313" key="3">
    <source>
        <dbReference type="Proteomes" id="UP000188586"/>
    </source>
</evidence>
<name>A0A1V3SVE2_9BACT</name>
<sequence length="100" mass="11209">MIKIPVVEKVLPKFVPQMLHRVQFRGIGRKTQEPDVVRNLKLLIPVPAGPIQNHDQTVLGIDGGQRREGRESQEMKGSFRDIGQNLTTITKGFTVPKGKI</sequence>
<accession>A0A1V3SVE2</accession>
<reference evidence="2 3" key="1">
    <citation type="submission" date="2016-11" db="EMBL/GenBank/DDBJ databases">
        <title>Comparative genomics of co-occurring bacteria in distinct bioleaching systems unravels niche-specific adaptation.</title>
        <authorList>
            <person name="Zhang X."/>
            <person name="Liu X."/>
            <person name="Yin H."/>
        </authorList>
    </citation>
    <scope>NUCLEOTIDE SEQUENCE [LARGE SCALE GENOMIC DNA]</scope>
    <source>
        <strain evidence="2 3">DX</strain>
    </source>
</reference>
<proteinExistence type="predicted"/>
<dbReference type="AlphaFoldDB" id="A0A1V3SVE2"/>
<comment type="caution">
    <text evidence="2">The sequence shown here is derived from an EMBL/GenBank/DDBJ whole genome shotgun (WGS) entry which is preliminary data.</text>
</comment>
<feature type="compositionally biased region" description="Basic and acidic residues" evidence="1">
    <location>
        <begin position="64"/>
        <end position="79"/>
    </location>
</feature>
<feature type="region of interest" description="Disordered" evidence="1">
    <location>
        <begin position="54"/>
        <end position="80"/>
    </location>
</feature>
<evidence type="ECO:0000256" key="1">
    <source>
        <dbReference type="SAM" id="MobiDB-lite"/>
    </source>
</evidence>
<protein>
    <submittedName>
        <fullName evidence="2">Uncharacterized protein</fullName>
    </submittedName>
</protein>
<dbReference type="Proteomes" id="UP000188586">
    <property type="component" value="Unassembled WGS sequence"/>
</dbReference>
<evidence type="ECO:0000313" key="2">
    <source>
        <dbReference type="EMBL" id="OOH72836.1"/>
    </source>
</evidence>
<organism evidence="2 3">
    <name type="scientific">Leptospirillum ferriphilum</name>
    <dbReference type="NCBI Taxonomy" id="178606"/>
    <lineage>
        <taxon>Bacteria</taxon>
        <taxon>Pseudomonadati</taxon>
        <taxon>Nitrospirota</taxon>
        <taxon>Nitrospiria</taxon>
        <taxon>Nitrospirales</taxon>
        <taxon>Nitrospiraceae</taxon>
        <taxon>Leptospirillum</taxon>
    </lineage>
</organism>